<dbReference type="InterPro" id="IPR051938">
    <property type="entry name" value="Apopto_cytoskel_mod"/>
</dbReference>
<dbReference type="Pfam" id="PF00226">
    <property type="entry name" value="DnaJ"/>
    <property type="match status" value="1"/>
</dbReference>
<organism evidence="4 5">
    <name type="scientific">Cylindrobasidium torrendii FP15055 ss-10</name>
    <dbReference type="NCBI Taxonomy" id="1314674"/>
    <lineage>
        <taxon>Eukaryota</taxon>
        <taxon>Fungi</taxon>
        <taxon>Dikarya</taxon>
        <taxon>Basidiomycota</taxon>
        <taxon>Agaricomycotina</taxon>
        <taxon>Agaricomycetes</taxon>
        <taxon>Agaricomycetidae</taxon>
        <taxon>Agaricales</taxon>
        <taxon>Marasmiineae</taxon>
        <taxon>Physalacriaceae</taxon>
        <taxon>Cylindrobasidium</taxon>
    </lineage>
</organism>
<keyword evidence="5" id="KW-1185">Reference proteome</keyword>
<dbReference type="PROSITE" id="PS50076">
    <property type="entry name" value="DNAJ_2"/>
    <property type="match status" value="1"/>
</dbReference>
<evidence type="ECO:0000259" key="3">
    <source>
        <dbReference type="PROSITE" id="PS50076"/>
    </source>
</evidence>
<name>A0A0D7BV64_9AGAR</name>
<dbReference type="SMART" id="SM00271">
    <property type="entry name" value="DnaJ"/>
    <property type="match status" value="1"/>
</dbReference>
<dbReference type="Proteomes" id="UP000054007">
    <property type="component" value="Unassembled WGS sequence"/>
</dbReference>
<feature type="compositionally biased region" description="Basic and acidic residues" evidence="2">
    <location>
        <begin position="194"/>
        <end position="205"/>
    </location>
</feature>
<evidence type="ECO:0000313" key="5">
    <source>
        <dbReference type="Proteomes" id="UP000054007"/>
    </source>
</evidence>
<evidence type="ECO:0000313" key="4">
    <source>
        <dbReference type="EMBL" id="KIY74297.1"/>
    </source>
</evidence>
<proteinExistence type="predicted"/>
<dbReference type="PANTHER" id="PTHR44145">
    <property type="entry name" value="DNAJ HOMOLOG SUBFAMILY A MEMBER 3, MITOCHONDRIAL"/>
    <property type="match status" value="1"/>
</dbReference>
<dbReference type="AlphaFoldDB" id="A0A0D7BV64"/>
<dbReference type="InterPro" id="IPR036869">
    <property type="entry name" value="J_dom_sf"/>
</dbReference>
<dbReference type="InterPro" id="IPR001623">
    <property type="entry name" value="DnaJ_domain"/>
</dbReference>
<accession>A0A0D7BV64</accession>
<evidence type="ECO:0000256" key="2">
    <source>
        <dbReference type="SAM" id="MobiDB-lite"/>
    </source>
</evidence>
<dbReference type="OrthoDB" id="445556at2759"/>
<dbReference type="CDD" id="cd06257">
    <property type="entry name" value="DnaJ"/>
    <property type="match status" value="1"/>
</dbReference>
<protein>
    <submittedName>
        <fullName evidence="4">DnaJ-domain-containing protein</fullName>
    </submittedName>
</protein>
<dbReference type="PRINTS" id="PR00625">
    <property type="entry name" value="JDOMAIN"/>
</dbReference>
<gene>
    <name evidence="4" type="ORF">CYLTODRAFT_448059</name>
</gene>
<dbReference type="SUPFAM" id="SSF46565">
    <property type="entry name" value="Chaperone J-domain"/>
    <property type="match status" value="1"/>
</dbReference>
<dbReference type="EMBL" id="KN880431">
    <property type="protein sequence ID" value="KIY74297.1"/>
    <property type="molecule type" value="Genomic_DNA"/>
</dbReference>
<feature type="domain" description="J" evidence="3">
    <location>
        <begin position="40"/>
        <end position="102"/>
    </location>
</feature>
<feature type="region of interest" description="Disordered" evidence="2">
    <location>
        <begin position="180"/>
        <end position="212"/>
    </location>
</feature>
<dbReference type="PANTHER" id="PTHR44145:SF3">
    <property type="entry name" value="DNAJ HOMOLOG SUBFAMILY A MEMBER 3, MITOCHONDRIAL"/>
    <property type="match status" value="1"/>
</dbReference>
<evidence type="ECO:0000256" key="1">
    <source>
        <dbReference type="ARBA" id="ARBA00023186"/>
    </source>
</evidence>
<dbReference type="STRING" id="1314674.A0A0D7BV64"/>
<keyword evidence="1" id="KW-0143">Chaperone</keyword>
<sequence>MNLLASGCRRPTLVNYTRRWLNTTNSPSNPFPFPKQPNPSPHDIFHLSRNASQAEIKKRYYDLVRVYHPDKAAGGAETSAEDAHSRFQAIGHAYDVLRGKKPPDTIMGRAAEAATSATTASRRAAHVRRHRALYEGGPIDDTWKDRIIIGGAFIVVVAVSYQAMSMRHLALEQAREAKSVFEYERRERQRKRARERDPTLQDDPRLSMNDDT</sequence>
<dbReference type="Gene3D" id="1.10.287.110">
    <property type="entry name" value="DnaJ domain"/>
    <property type="match status" value="1"/>
</dbReference>
<reference evidence="4 5" key="1">
    <citation type="journal article" date="2015" name="Fungal Genet. Biol.">
        <title>Evolution of novel wood decay mechanisms in Agaricales revealed by the genome sequences of Fistulina hepatica and Cylindrobasidium torrendii.</title>
        <authorList>
            <person name="Floudas D."/>
            <person name="Held B.W."/>
            <person name="Riley R."/>
            <person name="Nagy L.G."/>
            <person name="Koehler G."/>
            <person name="Ransdell A.S."/>
            <person name="Younus H."/>
            <person name="Chow J."/>
            <person name="Chiniquy J."/>
            <person name="Lipzen A."/>
            <person name="Tritt A."/>
            <person name="Sun H."/>
            <person name="Haridas S."/>
            <person name="LaButti K."/>
            <person name="Ohm R.A."/>
            <person name="Kues U."/>
            <person name="Blanchette R.A."/>
            <person name="Grigoriev I.V."/>
            <person name="Minto R.E."/>
            <person name="Hibbett D.S."/>
        </authorList>
    </citation>
    <scope>NUCLEOTIDE SEQUENCE [LARGE SCALE GENOMIC DNA]</scope>
    <source>
        <strain evidence="4 5">FP15055 ss-10</strain>
    </source>
</reference>